<sequence length="130" mass="14341">MAVMVKETCRNCRLNRIMAVMTRCQPFFNVKALRELCCLGMELGHSAVSTRRAAAPWRCQRLVSSALGQTTEPRGPPNDNTDTALGMAGRDTPAHTHTHRHTSTTGQTHIQTESQSLLSSELVPQKLNTL</sequence>
<feature type="region of interest" description="Disordered" evidence="1">
    <location>
        <begin position="67"/>
        <end position="130"/>
    </location>
</feature>
<protein>
    <submittedName>
        <fullName evidence="2">Uncharacterized protein</fullName>
    </submittedName>
</protein>
<keyword evidence="3" id="KW-1185">Reference proteome</keyword>
<name>A0AAE1B1E3_9GAST</name>
<feature type="compositionally biased region" description="Polar residues" evidence="1">
    <location>
        <begin position="67"/>
        <end position="83"/>
    </location>
</feature>
<comment type="caution">
    <text evidence="2">The sequence shown here is derived from an EMBL/GenBank/DDBJ whole genome shotgun (WGS) entry which is preliminary data.</text>
</comment>
<evidence type="ECO:0000256" key="1">
    <source>
        <dbReference type="SAM" id="MobiDB-lite"/>
    </source>
</evidence>
<proteinExistence type="predicted"/>
<dbReference type="AlphaFoldDB" id="A0AAE1B1E3"/>
<organism evidence="2 3">
    <name type="scientific">Elysia crispata</name>
    <name type="common">lettuce slug</name>
    <dbReference type="NCBI Taxonomy" id="231223"/>
    <lineage>
        <taxon>Eukaryota</taxon>
        <taxon>Metazoa</taxon>
        <taxon>Spiralia</taxon>
        <taxon>Lophotrochozoa</taxon>
        <taxon>Mollusca</taxon>
        <taxon>Gastropoda</taxon>
        <taxon>Heterobranchia</taxon>
        <taxon>Euthyneura</taxon>
        <taxon>Panpulmonata</taxon>
        <taxon>Sacoglossa</taxon>
        <taxon>Placobranchoidea</taxon>
        <taxon>Plakobranchidae</taxon>
        <taxon>Elysia</taxon>
    </lineage>
</organism>
<evidence type="ECO:0000313" key="2">
    <source>
        <dbReference type="EMBL" id="KAK3797121.1"/>
    </source>
</evidence>
<dbReference type="EMBL" id="JAWDGP010000802">
    <property type="protein sequence ID" value="KAK3797121.1"/>
    <property type="molecule type" value="Genomic_DNA"/>
</dbReference>
<feature type="compositionally biased region" description="Low complexity" evidence="1">
    <location>
        <begin position="103"/>
        <end position="122"/>
    </location>
</feature>
<evidence type="ECO:0000313" key="3">
    <source>
        <dbReference type="Proteomes" id="UP001283361"/>
    </source>
</evidence>
<dbReference type="Proteomes" id="UP001283361">
    <property type="component" value="Unassembled WGS sequence"/>
</dbReference>
<gene>
    <name evidence="2" type="ORF">RRG08_060465</name>
</gene>
<reference evidence="2" key="1">
    <citation type="journal article" date="2023" name="G3 (Bethesda)">
        <title>A reference genome for the long-term kleptoplast-retaining sea slug Elysia crispata morphotype clarki.</title>
        <authorList>
            <person name="Eastman K.E."/>
            <person name="Pendleton A.L."/>
            <person name="Shaikh M.A."/>
            <person name="Suttiyut T."/>
            <person name="Ogas R."/>
            <person name="Tomko P."/>
            <person name="Gavelis G."/>
            <person name="Widhalm J.R."/>
            <person name="Wisecaver J.H."/>
        </authorList>
    </citation>
    <scope>NUCLEOTIDE SEQUENCE</scope>
    <source>
        <strain evidence="2">ECLA1</strain>
    </source>
</reference>
<accession>A0AAE1B1E3</accession>